<keyword evidence="4" id="KW-1003">Cell membrane</keyword>
<protein>
    <recommendedName>
        <fullName evidence="9">Multidrug-efflux transporter</fullName>
    </recommendedName>
</protein>
<feature type="transmembrane region" description="Helical" evidence="10">
    <location>
        <begin position="30"/>
        <end position="52"/>
    </location>
</feature>
<feature type="transmembrane region" description="Helical" evidence="10">
    <location>
        <begin position="64"/>
        <end position="84"/>
    </location>
</feature>
<evidence type="ECO:0000256" key="3">
    <source>
        <dbReference type="ARBA" id="ARBA00022449"/>
    </source>
</evidence>
<evidence type="ECO:0000256" key="2">
    <source>
        <dbReference type="ARBA" id="ARBA00022448"/>
    </source>
</evidence>
<dbReference type="InterPro" id="IPR048279">
    <property type="entry name" value="MdtK-like"/>
</dbReference>
<evidence type="ECO:0000313" key="11">
    <source>
        <dbReference type="EMBL" id="VFJ73140.1"/>
    </source>
</evidence>
<evidence type="ECO:0000256" key="5">
    <source>
        <dbReference type="ARBA" id="ARBA00022692"/>
    </source>
</evidence>
<feature type="transmembrane region" description="Helical" evidence="10">
    <location>
        <begin position="432"/>
        <end position="450"/>
    </location>
</feature>
<dbReference type="GO" id="GO:0006811">
    <property type="term" value="P:monoatomic ion transport"/>
    <property type="evidence" value="ECO:0007669"/>
    <property type="project" value="UniProtKB-KW"/>
</dbReference>
<sequence length="474" mass="51171">MNDTSITLLSRWTFPTLSALRDILKLSLPLALGQLGTIAIGVTDTIMLGRLGTDALGAAGLASSVYSVLLILGMGMLFPTMVLISQARGAGRLRAAPIIIHQGLWIAGILSIPAWAILWNLESLLLLTGQLPELARMTGRYMDWLMWAMFPAVTTLAFTFAFAAMGRAKITAIVIWLAALLNALLDYVLIFGKLGFPAMGMAGAGLASVIVYSTVHMTFFGILAFHRSFRYGIAFHRSWKPKWTILGQFFRLGWPKGLEFLMIAGLFSVTSLLAGRFGIQAIASHAIAFQIAVVVASVISTAVARAMTSHIGVFSAGRDTIGMWRILNSGLLVFLLFVLPAAFFLTLLPTWAVALFVGFGPPTQALLPIAAPLITLVAFFMLADGLHLIAGHALNGLADMKIPALIAGLAHWGIGLPTGIVLGFAMEMGVLGLWWGLTLGMVMAAIAYFVRFRRLVRRLEVEIPGRENSRVRHV</sequence>
<dbReference type="GO" id="GO:0042910">
    <property type="term" value="F:xenobiotic transmembrane transporter activity"/>
    <property type="evidence" value="ECO:0007669"/>
    <property type="project" value="InterPro"/>
</dbReference>
<keyword evidence="5 10" id="KW-0812">Transmembrane</keyword>
<proteinExistence type="predicted"/>
<dbReference type="GO" id="GO:0005886">
    <property type="term" value="C:plasma membrane"/>
    <property type="evidence" value="ECO:0007669"/>
    <property type="project" value="UniProtKB-SubCell"/>
</dbReference>
<keyword evidence="7" id="KW-0406">Ion transport</keyword>
<feature type="transmembrane region" description="Helical" evidence="10">
    <location>
        <begin position="402"/>
        <end position="426"/>
    </location>
</feature>
<dbReference type="PANTHER" id="PTHR43298">
    <property type="entry name" value="MULTIDRUG RESISTANCE PROTEIN NORM-RELATED"/>
    <property type="match status" value="1"/>
</dbReference>
<dbReference type="PIRSF" id="PIRSF006603">
    <property type="entry name" value="DinF"/>
    <property type="match status" value="1"/>
</dbReference>
<dbReference type="InterPro" id="IPR050222">
    <property type="entry name" value="MATE_MdtK"/>
</dbReference>
<feature type="transmembrane region" description="Helical" evidence="10">
    <location>
        <begin position="170"/>
        <end position="190"/>
    </location>
</feature>
<evidence type="ECO:0000256" key="9">
    <source>
        <dbReference type="ARBA" id="ARBA00031636"/>
    </source>
</evidence>
<dbReference type="Pfam" id="PF01554">
    <property type="entry name" value="MatE"/>
    <property type="match status" value="2"/>
</dbReference>
<feature type="transmembrane region" description="Helical" evidence="10">
    <location>
        <begin position="96"/>
        <end position="118"/>
    </location>
</feature>
<evidence type="ECO:0000256" key="6">
    <source>
        <dbReference type="ARBA" id="ARBA00022989"/>
    </source>
</evidence>
<dbReference type="GO" id="GO:0015297">
    <property type="term" value="F:antiporter activity"/>
    <property type="evidence" value="ECO:0007669"/>
    <property type="project" value="UniProtKB-KW"/>
</dbReference>
<feature type="transmembrane region" description="Helical" evidence="10">
    <location>
        <begin position="365"/>
        <end position="390"/>
    </location>
</feature>
<organism evidence="11">
    <name type="scientific">Candidatus Kentrum sp. FW</name>
    <dbReference type="NCBI Taxonomy" id="2126338"/>
    <lineage>
        <taxon>Bacteria</taxon>
        <taxon>Pseudomonadati</taxon>
        <taxon>Pseudomonadota</taxon>
        <taxon>Gammaproteobacteria</taxon>
        <taxon>Candidatus Kentrum</taxon>
    </lineage>
</organism>
<gene>
    <name evidence="11" type="ORF">BECKFW1821C_GA0114237_104515</name>
</gene>
<reference evidence="11" key="1">
    <citation type="submission" date="2019-02" db="EMBL/GenBank/DDBJ databases">
        <authorList>
            <person name="Gruber-Vodicka R. H."/>
            <person name="Seah K. B. B."/>
        </authorList>
    </citation>
    <scope>NUCLEOTIDE SEQUENCE</scope>
    <source>
        <strain evidence="11">BECK_BZ131</strain>
    </source>
</reference>
<dbReference type="EMBL" id="CAADFE010000045">
    <property type="protein sequence ID" value="VFJ73140.1"/>
    <property type="molecule type" value="Genomic_DNA"/>
</dbReference>
<accession>A0A450TVV7</accession>
<evidence type="ECO:0000256" key="1">
    <source>
        <dbReference type="ARBA" id="ARBA00004429"/>
    </source>
</evidence>
<feature type="transmembrane region" description="Helical" evidence="10">
    <location>
        <begin position="202"/>
        <end position="225"/>
    </location>
</feature>
<feature type="transmembrane region" description="Helical" evidence="10">
    <location>
        <begin position="326"/>
        <end position="359"/>
    </location>
</feature>
<name>A0A450TVV7_9GAMM</name>
<comment type="subcellular location">
    <subcellularLocation>
        <location evidence="1">Cell inner membrane</location>
        <topology evidence="1">Multi-pass membrane protein</topology>
    </subcellularLocation>
</comment>
<evidence type="ECO:0000256" key="7">
    <source>
        <dbReference type="ARBA" id="ARBA00023065"/>
    </source>
</evidence>
<dbReference type="PANTHER" id="PTHR43298:SF2">
    <property type="entry name" value="FMN_FAD EXPORTER YEEO-RELATED"/>
    <property type="match status" value="1"/>
</dbReference>
<evidence type="ECO:0000256" key="4">
    <source>
        <dbReference type="ARBA" id="ARBA00022475"/>
    </source>
</evidence>
<keyword evidence="6 10" id="KW-1133">Transmembrane helix</keyword>
<feature type="transmembrane region" description="Helical" evidence="10">
    <location>
        <begin position="144"/>
        <end position="163"/>
    </location>
</feature>
<dbReference type="NCBIfam" id="TIGR00797">
    <property type="entry name" value="matE"/>
    <property type="match status" value="1"/>
</dbReference>
<keyword evidence="8 10" id="KW-0472">Membrane</keyword>
<keyword evidence="2" id="KW-0813">Transport</keyword>
<dbReference type="AlphaFoldDB" id="A0A450TVV7"/>
<evidence type="ECO:0000256" key="10">
    <source>
        <dbReference type="SAM" id="Phobius"/>
    </source>
</evidence>
<feature type="transmembrane region" description="Helical" evidence="10">
    <location>
        <begin position="285"/>
        <end position="306"/>
    </location>
</feature>
<dbReference type="InterPro" id="IPR002528">
    <property type="entry name" value="MATE_fam"/>
</dbReference>
<keyword evidence="3" id="KW-0050">Antiport</keyword>
<evidence type="ECO:0000256" key="8">
    <source>
        <dbReference type="ARBA" id="ARBA00023136"/>
    </source>
</evidence>